<dbReference type="AlphaFoldDB" id="A0AA40KEP4"/>
<dbReference type="Proteomes" id="UP001177670">
    <property type="component" value="Unassembled WGS sequence"/>
</dbReference>
<proteinExistence type="predicted"/>
<gene>
    <name evidence="1" type="ORF">K0M31_016696</name>
</gene>
<evidence type="ECO:0000313" key="1">
    <source>
        <dbReference type="EMBL" id="KAK1117322.1"/>
    </source>
</evidence>
<keyword evidence="2" id="KW-1185">Reference proteome</keyword>
<comment type="caution">
    <text evidence="1">The sequence shown here is derived from an EMBL/GenBank/DDBJ whole genome shotgun (WGS) entry which is preliminary data.</text>
</comment>
<name>A0AA40KEP4_9HYME</name>
<accession>A0AA40KEP4</accession>
<organism evidence="1 2">
    <name type="scientific">Melipona bicolor</name>
    <dbReference type="NCBI Taxonomy" id="60889"/>
    <lineage>
        <taxon>Eukaryota</taxon>
        <taxon>Metazoa</taxon>
        <taxon>Ecdysozoa</taxon>
        <taxon>Arthropoda</taxon>
        <taxon>Hexapoda</taxon>
        <taxon>Insecta</taxon>
        <taxon>Pterygota</taxon>
        <taxon>Neoptera</taxon>
        <taxon>Endopterygota</taxon>
        <taxon>Hymenoptera</taxon>
        <taxon>Apocrita</taxon>
        <taxon>Aculeata</taxon>
        <taxon>Apoidea</taxon>
        <taxon>Anthophila</taxon>
        <taxon>Apidae</taxon>
        <taxon>Melipona</taxon>
    </lineage>
</organism>
<reference evidence="1" key="1">
    <citation type="submission" date="2021-10" db="EMBL/GenBank/DDBJ databases">
        <title>Melipona bicolor Genome sequencing and assembly.</title>
        <authorList>
            <person name="Araujo N.S."/>
            <person name="Arias M.C."/>
        </authorList>
    </citation>
    <scope>NUCLEOTIDE SEQUENCE</scope>
    <source>
        <strain evidence="1">USP_2M_L1-L4_2017</strain>
        <tissue evidence="1">Whole body</tissue>
    </source>
</reference>
<protein>
    <submittedName>
        <fullName evidence="1">Uncharacterized protein</fullName>
    </submittedName>
</protein>
<dbReference type="EMBL" id="JAHYIQ010000052">
    <property type="protein sequence ID" value="KAK1117322.1"/>
    <property type="molecule type" value="Genomic_DNA"/>
</dbReference>
<evidence type="ECO:0000313" key="2">
    <source>
        <dbReference type="Proteomes" id="UP001177670"/>
    </source>
</evidence>
<sequence length="60" mass="7244">MCEEEEKTAEHIIFDYAKYEMLRFPGIQAYRSSRKEMISSKNALDKLNELARKLFVMRRQ</sequence>